<accession>A0AAV8Z1V1</accession>
<organism evidence="1 2">
    <name type="scientific">Aromia moschata</name>
    <dbReference type="NCBI Taxonomy" id="1265417"/>
    <lineage>
        <taxon>Eukaryota</taxon>
        <taxon>Metazoa</taxon>
        <taxon>Ecdysozoa</taxon>
        <taxon>Arthropoda</taxon>
        <taxon>Hexapoda</taxon>
        <taxon>Insecta</taxon>
        <taxon>Pterygota</taxon>
        <taxon>Neoptera</taxon>
        <taxon>Endopterygota</taxon>
        <taxon>Coleoptera</taxon>
        <taxon>Polyphaga</taxon>
        <taxon>Cucujiformia</taxon>
        <taxon>Chrysomeloidea</taxon>
        <taxon>Cerambycidae</taxon>
        <taxon>Cerambycinae</taxon>
        <taxon>Callichromatini</taxon>
        <taxon>Aromia</taxon>
    </lineage>
</organism>
<sequence>MYLSNTTIYEVWLLNNRTDAAASALRACSDKFEQNCVWCYCYFPNPEIAGQAKAYAMLKEVYGNAFLERFKEGHQTTEDDQRPGRPSTSKTYDNVEKIGKLISEDRRLSIRGLAEITGIDKECARFCMDRSTCAKIVRKWSKLLTPRAKGVKNKHLR</sequence>
<reference evidence="1" key="1">
    <citation type="journal article" date="2023" name="Insect Mol. Biol.">
        <title>Genome sequencing provides insights into the evolution of gene families encoding plant cell wall-degrading enzymes in longhorned beetles.</title>
        <authorList>
            <person name="Shin N.R."/>
            <person name="Okamura Y."/>
            <person name="Kirsch R."/>
            <person name="Pauchet Y."/>
        </authorList>
    </citation>
    <scope>NUCLEOTIDE SEQUENCE</scope>
    <source>
        <strain evidence="1">AMC_N1</strain>
    </source>
</reference>
<dbReference type="PANTHER" id="PTHR46060">
    <property type="entry name" value="MARINER MOS1 TRANSPOSASE-LIKE PROTEIN"/>
    <property type="match status" value="1"/>
</dbReference>
<evidence type="ECO:0000313" key="2">
    <source>
        <dbReference type="Proteomes" id="UP001162162"/>
    </source>
</evidence>
<dbReference type="InterPro" id="IPR052709">
    <property type="entry name" value="Transposase-MT_Hybrid"/>
</dbReference>
<dbReference type="AlphaFoldDB" id="A0AAV8Z1V1"/>
<evidence type="ECO:0000313" key="1">
    <source>
        <dbReference type="EMBL" id="KAJ8958012.1"/>
    </source>
</evidence>
<gene>
    <name evidence="1" type="ORF">NQ318_002014</name>
</gene>
<protein>
    <submittedName>
        <fullName evidence="1">Uncharacterized protein</fullName>
    </submittedName>
</protein>
<dbReference type="EMBL" id="JAPWTK010000020">
    <property type="protein sequence ID" value="KAJ8958012.1"/>
    <property type="molecule type" value="Genomic_DNA"/>
</dbReference>
<keyword evidence="2" id="KW-1185">Reference proteome</keyword>
<dbReference type="Proteomes" id="UP001162162">
    <property type="component" value="Unassembled WGS sequence"/>
</dbReference>
<proteinExistence type="predicted"/>
<comment type="caution">
    <text evidence="1">The sequence shown here is derived from an EMBL/GenBank/DDBJ whole genome shotgun (WGS) entry which is preliminary data.</text>
</comment>
<name>A0AAV8Z1V1_9CUCU</name>
<dbReference type="PANTHER" id="PTHR46060:SF1">
    <property type="entry name" value="MARINER MOS1 TRANSPOSASE-LIKE PROTEIN"/>
    <property type="match status" value="1"/>
</dbReference>